<keyword evidence="3" id="KW-0449">Lipoprotein</keyword>
<dbReference type="PROSITE" id="PS51257">
    <property type="entry name" value="PROKAR_LIPOPROTEIN"/>
    <property type="match status" value="1"/>
</dbReference>
<accession>A0A151AQ53</accession>
<keyword evidence="2" id="KW-0732">Signal</keyword>
<comment type="caution">
    <text evidence="3">The sequence shown here is derived from an EMBL/GenBank/DDBJ whole genome shotgun (WGS) entry which is preliminary data.</text>
</comment>
<dbReference type="EMBL" id="LTBB01000003">
    <property type="protein sequence ID" value="KYH29700.1"/>
    <property type="molecule type" value="Genomic_DNA"/>
</dbReference>
<dbReference type="AlphaFoldDB" id="A0A151AQ53"/>
<evidence type="ECO:0000313" key="3">
    <source>
        <dbReference type="EMBL" id="KYH29700.1"/>
    </source>
</evidence>
<dbReference type="NCBIfam" id="TIGR02898">
    <property type="entry name" value="spore_YhcN_YlaJ"/>
    <property type="match status" value="1"/>
</dbReference>
<dbReference type="STRING" id="1121305.CLCOL_09310"/>
<name>A0A151AQ53_9CLOT</name>
<evidence type="ECO:0000256" key="1">
    <source>
        <dbReference type="SAM" id="MobiDB-lite"/>
    </source>
</evidence>
<dbReference type="Pfam" id="PF09580">
    <property type="entry name" value="Spore_YhcN_YlaJ"/>
    <property type="match status" value="1"/>
</dbReference>
<reference evidence="3 4" key="1">
    <citation type="submission" date="2016-02" db="EMBL/GenBank/DDBJ databases">
        <title>Genome sequence of Clostridium colicanis DSM 13634.</title>
        <authorList>
            <person name="Poehlein A."/>
            <person name="Daniel R."/>
        </authorList>
    </citation>
    <scope>NUCLEOTIDE SEQUENCE [LARGE SCALE GENOMIC DNA]</scope>
    <source>
        <strain evidence="3 4">DSM 13634</strain>
    </source>
</reference>
<feature type="signal peptide" evidence="2">
    <location>
        <begin position="1"/>
        <end position="26"/>
    </location>
</feature>
<sequence>MKYKNAKTTISVFTALLLSLSLSACGNNQQSTNPPPTGRTGQNNTVRNGRMGANLNPDGTLNNRVTYPNIENNTTRYNNGYTNRYNTNIINDTRNNNIAKEGLQESTTRDDSGSDNINASNNDIKRAAAIERAVNKVKGVRSSRVIVSGNRAIVGVDIGSAQEGKMTTELKNNVERVVKNADKRIQTVAVSADADIFKRITNIGEGIRAGKPFSQFGAEIEEIFRRIIPR</sequence>
<organism evidence="3 4">
    <name type="scientific">Clostridium colicanis DSM 13634</name>
    <dbReference type="NCBI Taxonomy" id="1121305"/>
    <lineage>
        <taxon>Bacteria</taxon>
        <taxon>Bacillati</taxon>
        <taxon>Bacillota</taxon>
        <taxon>Clostridia</taxon>
        <taxon>Eubacteriales</taxon>
        <taxon>Clostridiaceae</taxon>
        <taxon>Clostridium</taxon>
    </lineage>
</organism>
<keyword evidence="4" id="KW-1185">Reference proteome</keyword>
<evidence type="ECO:0000313" key="4">
    <source>
        <dbReference type="Proteomes" id="UP000075374"/>
    </source>
</evidence>
<evidence type="ECO:0000256" key="2">
    <source>
        <dbReference type="SAM" id="SignalP"/>
    </source>
</evidence>
<dbReference type="InterPro" id="IPR014247">
    <property type="entry name" value="Spore_lipoprot_YhcN/YlaJ"/>
</dbReference>
<feature type="region of interest" description="Disordered" evidence="1">
    <location>
        <begin position="27"/>
        <end position="60"/>
    </location>
</feature>
<dbReference type="PATRIC" id="fig|1121305.3.peg.947"/>
<protein>
    <submittedName>
        <fullName evidence="3">Lipoprotein YhcN</fullName>
    </submittedName>
</protein>
<dbReference type="Proteomes" id="UP000075374">
    <property type="component" value="Unassembled WGS sequence"/>
</dbReference>
<gene>
    <name evidence="3" type="primary">yhcN</name>
    <name evidence="3" type="ORF">CLCOL_09310</name>
</gene>
<dbReference type="RefSeq" id="WP_061857822.1">
    <property type="nucleotide sequence ID" value="NZ_LTBB01000003.1"/>
</dbReference>
<dbReference type="InterPro" id="IPR019076">
    <property type="entry name" value="Spore_lipoprot_YhcN/YlaJ-like"/>
</dbReference>
<proteinExistence type="predicted"/>
<feature type="chain" id="PRO_5039471319" evidence="2">
    <location>
        <begin position="27"/>
        <end position="230"/>
    </location>
</feature>
<dbReference type="GO" id="GO:0030435">
    <property type="term" value="P:sporulation resulting in formation of a cellular spore"/>
    <property type="evidence" value="ECO:0007669"/>
    <property type="project" value="InterPro"/>
</dbReference>